<keyword evidence="2" id="KW-0436">Ligase</keyword>
<dbReference type="Gene3D" id="3.40.50.620">
    <property type="entry name" value="HUPs"/>
    <property type="match status" value="1"/>
</dbReference>
<reference evidence="3" key="3">
    <citation type="submission" date="2021-06" db="EMBL/GenBank/DDBJ databases">
        <title>Genomic Description and Analysis of Intracellular Bacteria, Candidatus Berkiella cookevillensis and Candidatus Berkiella aquae.</title>
        <authorList>
            <person name="Kidane D.T."/>
            <person name="Mehari Y.T."/>
            <person name="Rice F.C."/>
            <person name="Arivett B.A."/>
            <person name="Farone A.L."/>
            <person name="Berk S.G."/>
            <person name="Farone M.B."/>
        </authorList>
    </citation>
    <scope>NUCLEOTIDE SEQUENCE</scope>
    <source>
        <strain evidence="3">HT99</strain>
    </source>
</reference>
<evidence type="ECO:0000313" key="3">
    <source>
        <dbReference type="EMBL" id="MCS5710430.1"/>
    </source>
</evidence>
<reference evidence="2" key="1">
    <citation type="submission" date="2015-09" db="EMBL/GenBank/DDBJ databases">
        <title>Draft Genome Sequences of Two Novel Amoeba-resistant Intranuclear Bacteria, Candidatus Berkiella cookevillensis and Candidatus Berkiella aquae.</title>
        <authorList>
            <person name="Mehari Y.T."/>
            <person name="Arivett B.A."/>
            <person name="Farone A.L."/>
            <person name="Gunderson J.H."/>
            <person name="Farone M.B."/>
        </authorList>
    </citation>
    <scope>NUCLEOTIDE SEQUENCE [LARGE SCALE GENOMIC DNA]</scope>
    <source>
        <strain evidence="2">HT99</strain>
    </source>
</reference>
<evidence type="ECO:0000313" key="2">
    <source>
        <dbReference type="EMBL" id="KRG21879.1"/>
    </source>
</evidence>
<comment type="caution">
    <text evidence="2">The sequence shown here is derived from an EMBL/GenBank/DDBJ whole genome shotgun (WGS) entry which is preliminary data.</text>
</comment>
<dbReference type="GO" id="GO:0008616">
    <property type="term" value="P:tRNA queuosine(34) biosynthetic process"/>
    <property type="evidence" value="ECO:0007669"/>
    <property type="project" value="UniProtKB-KW"/>
</dbReference>
<dbReference type="OrthoDB" id="9789567at2"/>
<dbReference type="EC" id="6.3.4.20" evidence="2"/>
<accession>A0A0Q9YYP1</accession>
<proteinExistence type="predicted"/>
<dbReference type="InterPro" id="IPR018317">
    <property type="entry name" value="QueC"/>
</dbReference>
<sequence>MKYHIIGDRTKHKLEINGQSIHLPFSNRSKLHTDLLMPAKHSPEGKIPPIVQDLIDVATMIYHADKLCKRGEREQWIRNFSLEIQLRCPKQFDKIKSKLIECLSILSSDNFKFSFLPGKFKQQPIFSPDKDINDWGTLTDISLLSGGQDSLVGASRLLANGRNPLFVHVFTRDKAPAGELKDRLKKHHKRNNIAYFNQVISSLATTQKEDNENFQVEPSQRLRSFYFLSIASALAYSHSVKNIYINENGIMAIHLPLDTARSSSFSTKTAHPAFLKLFEEIISELFEQQMHILNPFVLETKAEVIERSKKLKIEKLMGLTVSCAHSATIENSIKKNKHKRNILNPSAHNNHCGYCFPCILRKISMWAAGLELKDVRYCYDPFIAFVDAEADDYDFIYEAMSAILGLLRMTTKIESSTDEELLIEYPQLLDSASNLENVSAHALIKFHRKFAQEVNSFIVKKVPYLKFLLDHNASHTLSMRVNALLTEANLDDLIAVNQKRSVTDAFYENFFKMIERWRIHLQIALFEKTFSEASIKKMMKEIFQEVIPRNQPKITKNDLSPLREGIWKRLKSRDCPPFWEANK</sequence>
<dbReference type="AlphaFoldDB" id="A0A0Q9YYP1"/>
<reference evidence="3" key="2">
    <citation type="journal article" date="2016" name="Genome Announc.">
        <title>Draft Genome Sequences of Two Novel Amoeba-Resistant Intranuclear Bacteria, 'Candidatus Berkiella cookevillensis' and 'Candidatus Berkiella aquae'.</title>
        <authorList>
            <person name="Mehari Y.T."/>
            <person name="Arivett B.A."/>
            <person name="Farone A.L."/>
            <person name="Gunderson J.H."/>
            <person name="Farone M.B."/>
        </authorList>
    </citation>
    <scope>NUCLEOTIDE SEQUENCE</scope>
    <source>
        <strain evidence="3">HT99</strain>
    </source>
</reference>
<dbReference type="InterPro" id="IPR014729">
    <property type="entry name" value="Rossmann-like_a/b/a_fold"/>
</dbReference>
<dbReference type="EMBL" id="LKAJ02000001">
    <property type="protein sequence ID" value="MCS5710430.1"/>
    <property type="molecule type" value="Genomic_DNA"/>
</dbReference>
<gene>
    <name evidence="2" type="primary">queC</name>
    <name evidence="3" type="ORF">HT99x_003230</name>
    <name evidence="2" type="ORF">HT99x_01073</name>
</gene>
<dbReference type="EMBL" id="LKAJ01000003">
    <property type="protein sequence ID" value="KRG21879.1"/>
    <property type="molecule type" value="Genomic_DNA"/>
</dbReference>
<protein>
    <submittedName>
        <fullName evidence="2">7-cyano-7-deazaguanine synthase</fullName>
        <ecNumber evidence="2">6.3.4.20</ecNumber>
    </submittedName>
</protein>
<dbReference type="SUPFAM" id="SSF52402">
    <property type="entry name" value="Adenine nucleotide alpha hydrolases-like"/>
    <property type="match status" value="1"/>
</dbReference>
<dbReference type="Pfam" id="PF06508">
    <property type="entry name" value="QueC"/>
    <property type="match status" value="1"/>
</dbReference>
<keyword evidence="1" id="KW-0671">Queuosine biosynthesis</keyword>
<dbReference type="Proteomes" id="UP000051497">
    <property type="component" value="Unassembled WGS sequence"/>
</dbReference>
<evidence type="ECO:0000313" key="4">
    <source>
        <dbReference type="Proteomes" id="UP000051497"/>
    </source>
</evidence>
<dbReference type="GO" id="GO:0016874">
    <property type="term" value="F:ligase activity"/>
    <property type="evidence" value="ECO:0007669"/>
    <property type="project" value="UniProtKB-KW"/>
</dbReference>
<organism evidence="2">
    <name type="scientific">Candidatus Berkiella aquae</name>
    <dbReference type="NCBI Taxonomy" id="295108"/>
    <lineage>
        <taxon>Bacteria</taxon>
        <taxon>Pseudomonadati</taxon>
        <taxon>Pseudomonadota</taxon>
        <taxon>Gammaproteobacteria</taxon>
        <taxon>Candidatus Berkiellales</taxon>
        <taxon>Candidatus Berkiellaceae</taxon>
        <taxon>Candidatus Berkiella</taxon>
    </lineage>
</organism>
<name>A0A0Q9YYP1_9GAMM</name>
<evidence type="ECO:0000256" key="1">
    <source>
        <dbReference type="ARBA" id="ARBA00022785"/>
    </source>
</evidence>
<dbReference type="STRING" id="295108.HT99x_01073"/>
<dbReference type="RefSeq" id="WP_075065698.1">
    <property type="nucleotide sequence ID" value="NZ_LKAJ02000001.1"/>
</dbReference>
<keyword evidence="4" id="KW-1185">Reference proteome</keyword>